<reference evidence="1" key="1">
    <citation type="journal article" date="2020" name="Phytopathology">
        <title>Genome Sequence Resources of Colletotrichum truncatum, C. plurivorum, C. musicola, and C. sojae: Four Species Pathogenic to Soybean (Glycine max).</title>
        <authorList>
            <person name="Rogerio F."/>
            <person name="Boufleur T.R."/>
            <person name="Ciampi-Guillardi M."/>
            <person name="Sukno S.A."/>
            <person name="Thon M.R."/>
            <person name="Massola Junior N.S."/>
            <person name="Baroncelli R."/>
        </authorList>
    </citation>
    <scope>NUCLEOTIDE SEQUENCE</scope>
    <source>
        <strain evidence="1">LFN0074</strain>
    </source>
</reference>
<dbReference type="OrthoDB" id="4851110at2759"/>
<dbReference type="Proteomes" id="UP000639643">
    <property type="component" value="Unassembled WGS sequence"/>
</dbReference>
<gene>
    <name evidence="1" type="ORF">CMUS01_16665</name>
</gene>
<evidence type="ECO:0000313" key="2">
    <source>
        <dbReference type="Proteomes" id="UP000639643"/>
    </source>
</evidence>
<feature type="non-terminal residue" evidence="1">
    <location>
        <position position="461"/>
    </location>
</feature>
<proteinExistence type="predicted"/>
<name>A0A8H6MG50_9PEZI</name>
<comment type="caution">
    <text evidence="1">The sequence shown here is derived from an EMBL/GenBank/DDBJ whole genome shotgun (WGS) entry which is preliminary data.</text>
</comment>
<dbReference type="AlphaFoldDB" id="A0A8H6MG50"/>
<dbReference type="InterPro" id="IPR022698">
    <property type="entry name" value="OrsD"/>
</dbReference>
<accession>A0A8H6MG50</accession>
<dbReference type="EMBL" id="WIGM01002122">
    <property type="protein sequence ID" value="KAF6783601.1"/>
    <property type="molecule type" value="Genomic_DNA"/>
</dbReference>
<sequence>MEPFVHNAQYSIIICTSCKYAVVTNEAAAHLRNHHRSISNKVRVQVAKVVGDIPDIIQSQAELQSFPYPDATVEPIGHIAPPQTDGLRYQACRYVCRRVRNMQEHCRVEHGWKNEWQKGGNVRSKARAPREVPWTTGVPCQRFFPSRAGSRWFEVGRGQTLAGNSGSAEPGTDDAAWFVALHDEQEQRFEAGGREEVSALDEKLEPNGYLYRVGWTKDLEGLNKTKLHEATRPIEDDEETLRNVWAVFDSVADKARATAAPHKVGHDVLFEAERREVGKKPVRPFDNRMEADTWQRYKEVWRKMICIWFRTDEWADEDRPPYRFTIRQGELWDAFTDRVEMDTSTQAGREEEVERKCLEVERKCLDAVVSFIEEPYRQSQRENAIISALAVLGIREDGGWHQATEYTTNYSAVIKVAKMFVVYQAWLERQDEVEEMSKTKGAEVAYDEATSVFHLVRDKVQ</sequence>
<dbReference type="Pfam" id="PF12013">
    <property type="entry name" value="OrsD"/>
    <property type="match status" value="1"/>
</dbReference>
<organism evidence="1 2">
    <name type="scientific">Colletotrichum musicola</name>
    <dbReference type="NCBI Taxonomy" id="2175873"/>
    <lineage>
        <taxon>Eukaryota</taxon>
        <taxon>Fungi</taxon>
        <taxon>Dikarya</taxon>
        <taxon>Ascomycota</taxon>
        <taxon>Pezizomycotina</taxon>
        <taxon>Sordariomycetes</taxon>
        <taxon>Hypocreomycetidae</taxon>
        <taxon>Glomerellales</taxon>
        <taxon>Glomerellaceae</taxon>
        <taxon>Colletotrichum</taxon>
        <taxon>Colletotrichum orchidearum species complex</taxon>
    </lineage>
</organism>
<protein>
    <submittedName>
        <fullName evidence="1">Uncharacterized protein</fullName>
    </submittedName>
</protein>
<keyword evidence="2" id="KW-1185">Reference proteome</keyword>
<evidence type="ECO:0000313" key="1">
    <source>
        <dbReference type="EMBL" id="KAF6783601.1"/>
    </source>
</evidence>